<dbReference type="GO" id="GO:0005813">
    <property type="term" value="C:centrosome"/>
    <property type="evidence" value="ECO:0007669"/>
    <property type="project" value="UniProtKB-SubCell"/>
</dbReference>
<dbReference type="AlphaFoldDB" id="A0A8I6A596"/>
<dbReference type="Reactome" id="R-RNO-2500257">
    <property type="pathway name" value="Resolution of Sister Chromatid Cohesion"/>
</dbReference>
<keyword evidence="5" id="KW-0539">Nucleus</keyword>
<dbReference type="Reactome" id="R-RNO-5663220">
    <property type="pathway name" value="RHO GTPases Activate Formins"/>
</dbReference>
<dbReference type="Reactome" id="R-RNO-9648025">
    <property type="pathway name" value="EML4 and NUDC in mitotic spindle formation"/>
</dbReference>
<dbReference type="PANTHER" id="PTHR23168:SF0">
    <property type="entry name" value="MITOTIC SPINDLE ASSEMBLY CHECKPOINT PROTEIN MAD1"/>
    <property type="match status" value="1"/>
</dbReference>
<dbReference type="GO" id="GO:0042130">
    <property type="term" value="P:negative regulation of T cell proliferation"/>
    <property type="evidence" value="ECO:0007669"/>
    <property type="project" value="Ensembl"/>
</dbReference>
<dbReference type="Ensembl" id="ENSRNOT00000114435.2">
    <property type="protein sequence ID" value="ENSRNOP00000087168.2"/>
    <property type="gene ID" value="ENSRNOG00000001265.7"/>
</dbReference>
<dbReference type="GO" id="GO:0051301">
    <property type="term" value="P:cell division"/>
    <property type="evidence" value="ECO:0007669"/>
    <property type="project" value="UniProtKB-KW"/>
</dbReference>
<dbReference type="GO" id="GO:0097431">
    <property type="term" value="C:mitotic spindle pole"/>
    <property type="evidence" value="ECO:0007669"/>
    <property type="project" value="Ensembl"/>
</dbReference>
<feature type="coiled-coil region" evidence="7">
    <location>
        <begin position="408"/>
        <end position="456"/>
    </location>
</feature>
<keyword evidence="4" id="KW-0498">Mitosis</keyword>
<dbReference type="GO" id="GO:0090235">
    <property type="term" value="P:regulation of metaphase plate congression"/>
    <property type="evidence" value="ECO:0007669"/>
    <property type="project" value="Ensembl"/>
</dbReference>
<dbReference type="RGD" id="1596881">
    <property type="gene designation" value="Mad1l1"/>
</dbReference>
<comment type="similarity">
    <text evidence="2">Belongs to the MAD1 family.</text>
</comment>
<gene>
    <name evidence="8 10" type="primary">Mad1l1</name>
</gene>
<dbReference type="AGR" id="RGD:1596881"/>
<keyword evidence="7" id="KW-0175">Coiled coil</keyword>
<evidence type="ECO:0000313" key="10">
    <source>
        <dbReference type="RGD" id="1596881"/>
    </source>
</evidence>
<protein>
    <submittedName>
        <fullName evidence="8">Mitotic arrest deficient 1 like 1</fullName>
    </submittedName>
</protein>
<dbReference type="PANTHER" id="PTHR23168">
    <property type="entry name" value="MITOTIC SPINDLE ASSEMBLY CHECKPOINT PROTEIN MAD1 MITOTIC ARREST DEFICIENT-LIKE PROTEIN 1"/>
    <property type="match status" value="1"/>
</dbReference>
<dbReference type="Gene3D" id="1.20.5.170">
    <property type="match status" value="1"/>
</dbReference>
<evidence type="ECO:0000256" key="2">
    <source>
        <dbReference type="ARBA" id="ARBA00008029"/>
    </source>
</evidence>
<evidence type="ECO:0000256" key="5">
    <source>
        <dbReference type="ARBA" id="ARBA00023242"/>
    </source>
</evidence>
<dbReference type="Pfam" id="PF05557">
    <property type="entry name" value="MAD"/>
    <property type="match status" value="1"/>
</dbReference>
<dbReference type="GO" id="GO:1990728">
    <property type="term" value="C:mitotic spindle assembly checkpoint MAD1-MAD2 complex"/>
    <property type="evidence" value="ECO:0007669"/>
    <property type="project" value="Ensembl"/>
</dbReference>
<feature type="coiled-coil region" evidence="7">
    <location>
        <begin position="505"/>
        <end position="676"/>
    </location>
</feature>
<sequence>MGRSCPLPSGMHTVRVDPVARLPFAGSSVSCSRGRCGPPCPVAGRGRVTMEDLGENTTVLSTLRSLNNFISQRMEGASGLDVSTSASGSLQKQYEQNMQLEERAEQIRSKSYLIQVEREKMQMELSHKRARVELERAASTNARNYEREVDRNQELLARIRQLQEREAAAEEKMREQLERHRLCKQSLDAASQQLREREDGLAAARETISSLKGRVSELQLSAMDQKVQVKRLESEKQELKEQLELQQRKWQEANQKIQELQASQEERTDQEQKIKDLEQKLCLQEQDAAVVKSMKSELLRLPRMERELKRLREENTHLREMRETNGLLTEELEGLQRKLGRQEKMQEALVDLELEKEKLLAKLQSWEKLDQTMGLNLRTPEDLSRFVIELQQRELALKEKNSSITSSARGLEKAQQQLQDEVRQVNAQLLEERKKRETHEALARRLQKRNALLTKERDGMRAILGSYDSELTQAEYSPQLTQRMWEAEDMVQKVHAHSSEMEAQLSQALEELGVQKQRADTLEMELKMLRAQTSSAEASFPFCKEEVDALRLKVEELEGERSRLEQEKQALEMQMERLTLQGDYNQSRTKVLHMSLNPASMARQRQREDHDRLQEECERLRGLVHALERGGPIPADLEAASSLPSSKEVAELRKQVESAELKNQRLKEVFQTKIQEFRKVCYTLTGYQIDVTTESQYRLTSRYAEHQTDCLIFKATGPSGSKMQLLETEFSRSVPELIELHLLQQDSIPAFLSALTIELFSRQTSV</sequence>
<evidence type="ECO:0000256" key="6">
    <source>
        <dbReference type="ARBA" id="ARBA00023306"/>
    </source>
</evidence>
<dbReference type="GO" id="GO:1990706">
    <property type="term" value="C:MAD1 complex"/>
    <property type="evidence" value="ECO:0007669"/>
    <property type="project" value="Ensembl"/>
</dbReference>
<evidence type="ECO:0000313" key="9">
    <source>
        <dbReference type="Proteomes" id="UP000002494"/>
    </source>
</evidence>
<dbReference type="GeneID" id="680006"/>
<accession>A0A8I6A596</accession>
<reference evidence="8" key="3">
    <citation type="submission" date="2025-09" db="UniProtKB">
        <authorList>
            <consortium name="Ensembl"/>
        </authorList>
    </citation>
    <scope>IDENTIFICATION</scope>
    <source>
        <strain evidence="8">Brown Norway</strain>
    </source>
</reference>
<dbReference type="GO" id="GO:0000776">
    <property type="term" value="C:kinetochore"/>
    <property type="evidence" value="ECO:0007669"/>
    <property type="project" value="UniProtKB-KW"/>
</dbReference>
<evidence type="ECO:0000256" key="1">
    <source>
        <dbReference type="ARBA" id="ARBA00004123"/>
    </source>
</evidence>
<dbReference type="RefSeq" id="XP_063127720.1">
    <property type="nucleotide sequence ID" value="XM_063271650.1"/>
</dbReference>
<dbReference type="GeneTree" id="ENSGT00390000001316"/>
<reference evidence="8" key="2">
    <citation type="submission" date="2025-08" db="UniProtKB">
        <authorList>
            <consortium name="Ensembl"/>
        </authorList>
    </citation>
    <scope>IDENTIFICATION</scope>
    <source>
        <strain evidence="8">Brown Norway</strain>
    </source>
</reference>
<dbReference type="GO" id="GO:0007094">
    <property type="term" value="P:mitotic spindle assembly checkpoint signaling"/>
    <property type="evidence" value="ECO:0007669"/>
    <property type="project" value="Ensembl"/>
</dbReference>
<organism evidence="8 9">
    <name type="scientific">Rattus norvegicus</name>
    <name type="common">Rat</name>
    <dbReference type="NCBI Taxonomy" id="10116"/>
    <lineage>
        <taxon>Eukaryota</taxon>
        <taxon>Metazoa</taxon>
        <taxon>Chordata</taxon>
        <taxon>Craniata</taxon>
        <taxon>Vertebrata</taxon>
        <taxon>Euteleostomi</taxon>
        <taxon>Mammalia</taxon>
        <taxon>Eutheria</taxon>
        <taxon>Euarchontoglires</taxon>
        <taxon>Glires</taxon>
        <taxon>Rodentia</taxon>
        <taxon>Myomorpha</taxon>
        <taxon>Muroidea</taxon>
        <taxon>Muridae</taxon>
        <taxon>Murinae</taxon>
        <taxon>Rattus</taxon>
    </lineage>
</organism>
<dbReference type="GO" id="GO:0048538">
    <property type="term" value="P:thymus development"/>
    <property type="evidence" value="ECO:0007669"/>
    <property type="project" value="Ensembl"/>
</dbReference>
<reference evidence="8" key="1">
    <citation type="submission" date="2024-01" db="EMBL/GenBank/DDBJ databases">
        <title>GRCr8: a new rat reference genome assembly contstructed from accurate long reads and long range scaffolding.</title>
        <authorList>
            <person name="Doris P.A."/>
            <person name="Kalbfleisch T."/>
            <person name="Li K."/>
            <person name="Howe K."/>
            <person name="Wood J."/>
        </authorList>
    </citation>
    <scope>NUCLEOTIDE SEQUENCE [LARGE SCALE GENOMIC DNA]</scope>
    <source>
        <strain evidence="8">Brown Norway</strain>
    </source>
</reference>
<evidence type="ECO:0000256" key="3">
    <source>
        <dbReference type="ARBA" id="ARBA00022618"/>
    </source>
</evidence>
<keyword evidence="3" id="KW-0132">Cell division</keyword>
<evidence type="ECO:0000256" key="4">
    <source>
        <dbReference type="ARBA" id="ARBA00022776"/>
    </source>
</evidence>
<dbReference type="Reactome" id="R-RNO-2467813">
    <property type="pathway name" value="Separation of Sister Chromatids"/>
</dbReference>
<dbReference type="InterPro" id="IPR008672">
    <property type="entry name" value="Mad1"/>
</dbReference>
<dbReference type="GO" id="GO:0042802">
    <property type="term" value="F:identical protein binding"/>
    <property type="evidence" value="ECO:0007669"/>
    <property type="project" value="Ensembl"/>
</dbReference>
<dbReference type="Reactome" id="R-RNO-68877">
    <property type="pathway name" value="Mitotic Prometaphase"/>
</dbReference>
<evidence type="ECO:0000313" key="8">
    <source>
        <dbReference type="Ensembl" id="ENSRNOP00000087168.2"/>
    </source>
</evidence>
<evidence type="ECO:0007829" key="11">
    <source>
        <dbReference type="PeptideAtlas" id="A0A8I6A596"/>
    </source>
</evidence>
<keyword evidence="6" id="KW-0131">Cell cycle</keyword>
<dbReference type="SUPFAM" id="SSF75704">
    <property type="entry name" value="Mitotic arrest deficient-like 1, Mad1"/>
    <property type="match status" value="1"/>
</dbReference>
<dbReference type="OrthoDB" id="331602at2759"/>
<keyword evidence="9" id="KW-1185">Reference proteome</keyword>
<dbReference type="OMA" id="YKLDFMP"/>
<keyword evidence="11" id="KW-1267">Proteomics identification</keyword>
<feature type="coiled-coil region" evidence="7">
    <location>
        <begin position="142"/>
        <end position="369"/>
    </location>
</feature>
<dbReference type="GO" id="GO:0090267">
    <property type="term" value="P:positive regulation of mitotic cell cycle spindle assembly checkpoint"/>
    <property type="evidence" value="ECO:0007669"/>
    <property type="project" value="Ensembl"/>
</dbReference>
<dbReference type="Gene3D" id="3.30.457.60">
    <property type="match status" value="1"/>
</dbReference>
<evidence type="ECO:0000256" key="7">
    <source>
        <dbReference type="SAM" id="Coils"/>
    </source>
</evidence>
<dbReference type="Gene3D" id="6.10.250.90">
    <property type="match status" value="1"/>
</dbReference>
<dbReference type="Reactome" id="R-RNO-141444">
    <property type="pathway name" value="Amplification of signal from unattached kinetochores via a MAD2 inhibitory signal"/>
</dbReference>
<comment type="subcellular location">
    <subcellularLocation>
        <location evidence="1">Nucleus</location>
    </subcellularLocation>
</comment>
<dbReference type="Proteomes" id="UP000002494">
    <property type="component" value="Chromosome 12"/>
</dbReference>
<dbReference type="GO" id="GO:0043515">
    <property type="term" value="F:kinetochore binding"/>
    <property type="evidence" value="ECO:0007669"/>
    <property type="project" value="Ensembl"/>
</dbReference>
<name>A0A8I6A596_RAT</name>
<dbReference type="GO" id="GO:0044615">
    <property type="term" value="C:nuclear pore nuclear basket"/>
    <property type="evidence" value="ECO:0007669"/>
    <property type="project" value="Ensembl"/>
</dbReference>
<proteinExistence type="evidence at protein level"/>